<dbReference type="InParanoid" id="K3WZS1"/>
<dbReference type="PROSITE" id="PS50211">
    <property type="entry name" value="DENN"/>
    <property type="match status" value="1"/>
</dbReference>
<dbReference type="PANTHER" id="PTHR15288">
    <property type="entry name" value="DENN DOMAIN-CONTAINING PROTEIN 2"/>
    <property type="match status" value="1"/>
</dbReference>
<dbReference type="eggNOG" id="KOG3570">
    <property type="taxonomic scope" value="Eukaryota"/>
</dbReference>
<dbReference type="SMART" id="SM00799">
    <property type="entry name" value="DENN"/>
    <property type="match status" value="1"/>
</dbReference>
<keyword evidence="4" id="KW-1185">Reference proteome</keyword>
<dbReference type="InterPro" id="IPR051942">
    <property type="entry name" value="DENN_domain_containing_2"/>
</dbReference>
<reference evidence="3" key="3">
    <citation type="submission" date="2015-02" db="UniProtKB">
        <authorList>
            <consortium name="EnsemblProtists"/>
        </authorList>
    </citation>
    <scope>IDENTIFICATION</scope>
    <source>
        <strain evidence="3">DAOM BR144</strain>
    </source>
</reference>
<dbReference type="STRING" id="431595.K3WZS1"/>
<keyword evidence="1" id="KW-0472">Membrane</keyword>
<dbReference type="Pfam" id="PF02141">
    <property type="entry name" value="DENN"/>
    <property type="match status" value="1"/>
</dbReference>
<dbReference type="VEuPathDB" id="FungiDB:PYU1_G010448"/>
<keyword evidence="1" id="KW-0812">Transmembrane</keyword>
<dbReference type="HOGENOM" id="CLU_840660_0_0_1"/>
<dbReference type="InterPro" id="IPR043153">
    <property type="entry name" value="DENN_C"/>
</dbReference>
<organism evidence="3 4">
    <name type="scientific">Globisporangium ultimum (strain ATCC 200006 / CBS 805.95 / DAOM BR144)</name>
    <name type="common">Pythium ultimum</name>
    <dbReference type="NCBI Taxonomy" id="431595"/>
    <lineage>
        <taxon>Eukaryota</taxon>
        <taxon>Sar</taxon>
        <taxon>Stramenopiles</taxon>
        <taxon>Oomycota</taxon>
        <taxon>Peronosporomycetes</taxon>
        <taxon>Pythiales</taxon>
        <taxon>Pythiaceae</taxon>
        <taxon>Globisporangium</taxon>
    </lineage>
</organism>
<dbReference type="EnsemblProtists" id="PYU1_T010470">
    <property type="protein sequence ID" value="PYU1_T010470"/>
    <property type="gene ID" value="PYU1_G010448"/>
</dbReference>
<protein>
    <recommendedName>
        <fullName evidence="2">UDENN domain-containing protein</fullName>
    </recommendedName>
</protein>
<dbReference type="InterPro" id="IPR001194">
    <property type="entry name" value="cDENN_dom"/>
</dbReference>
<dbReference type="Proteomes" id="UP000019132">
    <property type="component" value="Unassembled WGS sequence"/>
</dbReference>
<evidence type="ECO:0000256" key="1">
    <source>
        <dbReference type="SAM" id="Phobius"/>
    </source>
</evidence>
<dbReference type="EMBL" id="GL376596">
    <property type="status" value="NOT_ANNOTATED_CDS"/>
    <property type="molecule type" value="Genomic_DNA"/>
</dbReference>
<evidence type="ECO:0000313" key="4">
    <source>
        <dbReference type="Proteomes" id="UP000019132"/>
    </source>
</evidence>
<dbReference type="InterPro" id="IPR037516">
    <property type="entry name" value="Tripartite_DENN"/>
</dbReference>
<evidence type="ECO:0000259" key="2">
    <source>
        <dbReference type="PROSITE" id="PS50211"/>
    </source>
</evidence>
<accession>K3WZS1</accession>
<sequence length="331" mass="37059">MLGGQQSTQCCLCLLSPYPFFSLFFKVLFGVAVLWEEKRKAHTTNYALALKDKQLPLPTPLALSDFVAHFQTILSRLQQMRIPSMGGWSRMVLSPDITQLSFHRPHSESVAMERRTLLIEYAAPTLFALLSVDQVLFLLGCLCCEQKVLVVSDHVNIVSSCVLALITLLGPLQWAGPVITVLPPRLDELLEAPVPLIAGRVSINSASIPEFSTLVKPMKGVIEMNMDQNNLCMHSDDLMNYHELKLPGCDALVHELAYFASQLFAKHSDPEFPTVQQAEACDIICTRIHRHFDFLCSLALGENSKIGDVGVRRRCRLLPVFIFDDKYFAQV</sequence>
<proteinExistence type="predicted"/>
<reference evidence="4" key="1">
    <citation type="journal article" date="2010" name="Genome Biol.">
        <title>Genome sequence of the necrotrophic plant pathogen Pythium ultimum reveals original pathogenicity mechanisms and effector repertoire.</title>
        <authorList>
            <person name="Levesque C.A."/>
            <person name="Brouwer H."/>
            <person name="Cano L."/>
            <person name="Hamilton J.P."/>
            <person name="Holt C."/>
            <person name="Huitema E."/>
            <person name="Raffaele S."/>
            <person name="Robideau G.P."/>
            <person name="Thines M."/>
            <person name="Win J."/>
            <person name="Zerillo M.M."/>
            <person name="Beakes G.W."/>
            <person name="Boore J.L."/>
            <person name="Busam D."/>
            <person name="Dumas B."/>
            <person name="Ferriera S."/>
            <person name="Fuerstenberg S.I."/>
            <person name="Gachon C.M."/>
            <person name="Gaulin E."/>
            <person name="Govers F."/>
            <person name="Grenville-Briggs L."/>
            <person name="Horner N."/>
            <person name="Hostetler J."/>
            <person name="Jiang R.H."/>
            <person name="Johnson J."/>
            <person name="Krajaejun T."/>
            <person name="Lin H."/>
            <person name="Meijer H.J."/>
            <person name="Moore B."/>
            <person name="Morris P."/>
            <person name="Phuntmart V."/>
            <person name="Puiu D."/>
            <person name="Shetty J."/>
            <person name="Stajich J.E."/>
            <person name="Tripathy S."/>
            <person name="Wawra S."/>
            <person name="van West P."/>
            <person name="Whitty B.R."/>
            <person name="Coutinho P.M."/>
            <person name="Henrissat B."/>
            <person name="Martin F."/>
            <person name="Thomas P.D."/>
            <person name="Tyler B.M."/>
            <person name="De Vries R.P."/>
            <person name="Kamoun S."/>
            <person name="Yandell M."/>
            <person name="Tisserat N."/>
            <person name="Buell C.R."/>
        </authorList>
    </citation>
    <scope>NUCLEOTIDE SEQUENCE</scope>
    <source>
        <strain evidence="4">DAOM:BR144</strain>
    </source>
</reference>
<feature type="transmembrane region" description="Helical" evidence="1">
    <location>
        <begin position="12"/>
        <end position="35"/>
    </location>
</feature>
<reference evidence="4" key="2">
    <citation type="submission" date="2010-04" db="EMBL/GenBank/DDBJ databases">
        <authorList>
            <person name="Buell R."/>
            <person name="Hamilton J."/>
            <person name="Hostetler J."/>
        </authorList>
    </citation>
    <scope>NUCLEOTIDE SEQUENCE [LARGE SCALE GENOMIC DNA]</scope>
    <source>
        <strain evidence="4">DAOM:BR144</strain>
    </source>
</reference>
<evidence type="ECO:0000313" key="3">
    <source>
        <dbReference type="EnsemblProtists" id="PYU1_T010470"/>
    </source>
</evidence>
<keyword evidence="1" id="KW-1133">Transmembrane helix</keyword>
<name>K3WZS1_GLOUD</name>
<dbReference type="Gene3D" id="3.40.50.11500">
    <property type="match status" value="1"/>
</dbReference>
<dbReference type="PANTHER" id="PTHR15288:SF0">
    <property type="entry name" value="UDENN DOMAIN-CONTAINING PROTEIN"/>
    <property type="match status" value="1"/>
</dbReference>
<dbReference type="AlphaFoldDB" id="K3WZS1"/>
<feature type="domain" description="UDENN" evidence="2">
    <location>
        <begin position="1"/>
        <end position="331"/>
    </location>
</feature>